<evidence type="ECO:0000259" key="2">
    <source>
        <dbReference type="Pfam" id="PF19303"/>
    </source>
</evidence>
<dbReference type="AlphaFoldDB" id="A0A4Y2V752"/>
<dbReference type="PANTHER" id="PTHR45765">
    <property type="entry name" value="METHIONINE--TRNA LIGASE"/>
    <property type="match status" value="1"/>
</dbReference>
<name>A0A4Y2V752_ARAVE</name>
<dbReference type="InterPro" id="IPR009080">
    <property type="entry name" value="tRNAsynth_Ia_anticodon-bd"/>
</dbReference>
<dbReference type="GO" id="GO:0005524">
    <property type="term" value="F:ATP binding"/>
    <property type="evidence" value="ECO:0007669"/>
    <property type="project" value="InterPro"/>
</dbReference>
<keyword evidence="1" id="KW-0732">Signal</keyword>
<proteinExistence type="predicted"/>
<dbReference type="EMBL" id="BGPR01043045">
    <property type="protein sequence ID" value="GBO19567.1"/>
    <property type="molecule type" value="Genomic_DNA"/>
</dbReference>
<evidence type="ECO:0000313" key="4">
    <source>
        <dbReference type="Proteomes" id="UP000499080"/>
    </source>
</evidence>
<feature type="signal peptide" evidence="1">
    <location>
        <begin position="1"/>
        <end position="21"/>
    </location>
</feature>
<dbReference type="Proteomes" id="UP000499080">
    <property type="component" value="Unassembled WGS sequence"/>
</dbReference>
<dbReference type="InterPro" id="IPR023458">
    <property type="entry name" value="Met-tRNA_ligase_1"/>
</dbReference>
<dbReference type="Pfam" id="PF19303">
    <property type="entry name" value="Anticodon_3"/>
    <property type="match status" value="1"/>
</dbReference>
<dbReference type="SUPFAM" id="SSF47323">
    <property type="entry name" value="Anticodon-binding domain of a subclass of class I aminoacyl-tRNA synthetases"/>
    <property type="match status" value="1"/>
</dbReference>
<dbReference type="PANTHER" id="PTHR45765:SF1">
    <property type="entry name" value="METHIONINE--TRNA LIGASE, CYTOPLASMIC"/>
    <property type="match status" value="1"/>
</dbReference>
<dbReference type="GO" id="GO:0006431">
    <property type="term" value="P:methionyl-tRNA aminoacylation"/>
    <property type="evidence" value="ECO:0007669"/>
    <property type="project" value="TreeGrafter"/>
</dbReference>
<keyword evidence="4" id="KW-1185">Reference proteome</keyword>
<comment type="caution">
    <text evidence="3">The sequence shown here is derived from an EMBL/GenBank/DDBJ whole genome shotgun (WGS) entry which is preliminary data.</text>
</comment>
<organism evidence="3 4">
    <name type="scientific">Araneus ventricosus</name>
    <name type="common">Orbweaver spider</name>
    <name type="synonym">Epeira ventricosa</name>
    <dbReference type="NCBI Taxonomy" id="182803"/>
    <lineage>
        <taxon>Eukaryota</taxon>
        <taxon>Metazoa</taxon>
        <taxon>Ecdysozoa</taxon>
        <taxon>Arthropoda</taxon>
        <taxon>Chelicerata</taxon>
        <taxon>Arachnida</taxon>
        <taxon>Araneae</taxon>
        <taxon>Araneomorphae</taxon>
        <taxon>Entelegynae</taxon>
        <taxon>Araneoidea</taxon>
        <taxon>Araneidae</taxon>
        <taxon>Araneus</taxon>
    </lineage>
</organism>
<protein>
    <submittedName>
        <fullName evidence="3">Methionine--tRNA ligase, cytoplasmic</fullName>
    </submittedName>
</protein>
<accession>A0A4Y2V752</accession>
<dbReference type="Gene3D" id="1.10.730.10">
    <property type="entry name" value="Isoleucyl-tRNA Synthetase, Domain 1"/>
    <property type="match status" value="1"/>
</dbReference>
<feature type="chain" id="PRO_5021361728" evidence="1">
    <location>
        <begin position="22"/>
        <end position="156"/>
    </location>
</feature>
<feature type="domain" description="Methionyl-tRNA synthetase anticodon-binding" evidence="2">
    <location>
        <begin position="3"/>
        <end position="85"/>
    </location>
</feature>
<feature type="non-terminal residue" evidence="3">
    <location>
        <position position="1"/>
    </location>
</feature>
<evidence type="ECO:0000313" key="3">
    <source>
        <dbReference type="EMBL" id="GBO19567.1"/>
    </source>
</evidence>
<keyword evidence="3" id="KW-0436">Ligase</keyword>
<gene>
    <name evidence="3" type="primary">Mars_1</name>
    <name evidence="3" type="ORF">AVEN_7106_1</name>
</gene>
<dbReference type="OrthoDB" id="5844513at2759"/>
<reference evidence="3 4" key="1">
    <citation type="journal article" date="2019" name="Sci. Rep.">
        <title>Orb-weaving spider Araneus ventricosus genome elucidates the spidroin gene catalogue.</title>
        <authorList>
            <person name="Kono N."/>
            <person name="Nakamura H."/>
            <person name="Ohtoshi R."/>
            <person name="Moran D.A.P."/>
            <person name="Shinohara A."/>
            <person name="Yoshida Y."/>
            <person name="Fujiwara M."/>
            <person name="Mori M."/>
            <person name="Tomita M."/>
            <person name="Arakawa K."/>
        </authorList>
    </citation>
    <scope>NUCLEOTIDE SEQUENCE [LARGE SCALE GENOMIC DNA]</scope>
</reference>
<dbReference type="GO" id="GO:0005829">
    <property type="term" value="C:cytosol"/>
    <property type="evidence" value="ECO:0007669"/>
    <property type="project" value="TreeGrafter"/>
</dbReference>
<sequence length="156" mass="17182">ARAGTVLGLSANICCLLCTLMEPYMPDSCSGLKSQLNTQPVHHILVDNFVCLLPSGHKIGKPSPLFKKIEQELINELKAKYAGRQTPEKVSIKQITIPPGVVEFTNEKDFDDEIATIPAVYDVAVSAEIEISDKLMNIINFDKDYAESSPSEMKKT</sequence>
<dbReference type="GO" id="GO:0004825">
    <property type="term" value="F:methionine-tRNA ligase activity"/>
    <property type="evidence" value="ECO:0007669"/>
    <property type="project" value="InterPro"/>
</dbReference>
<evidence type="ECO:0000256" key="1">
    <source>
        <dbReference type="SAM" id="SignalP"/>
    </source>
</evidence>
<dbReference type="GO" id="GO:0017101">
    <property type="term" value="C:aminoacyl-tRNA synthetase multienzyme complex"/>
    <property type="evidence" value="ECO:0007669"/>
    <property type="project" value="TreeGrafter"/>
</dbReference>
<dbReference type="InterPro" id="IPR041872">
    <property type="entry name" value="Anticodon_Met"/>
</dbReference>